<dbReference type="InterPro" id="IPR036291">
    <property type="entry name" value="NAD(P)-bd_dom_sf"/>
</dbReference>
<sequence length="397" mass="45024">MKLGRVSRKFLRADAEQLTPPICRDFSISSCGYQPHEPLALSNLKRGTGGRSSFNGMVATVFGANGKLGRNVVTHLAKTGTQIIVPYRGEPYFVRDLKVLGDLGQVLFLPFHLEDEESLRKAMRYSDTVINLIGKETHTRNFTLEQVHTDGAARIARISKEMDVARLVHVSALCQNPNPPSYVRGPSRFMKSKAAGEQEVLRERPDAIIFRPADMWGECDRFLCYYAAKPRRFGVSRVVDVPLWGRGQKTIKQPVYIGDVARGIVNSLTTPDSPGKIYEAVGPHRYRLDDLVKWIYFICRYLPNELNLTGMNPIFLARVFINEYTARVSPFLSFERLECEFPTDTLSGCPTLADLNVKLTKLEDRIHHIIFLYRRMNYYLDGVGEFPEPPNPPLQLN</sequence>
<dbReference type="GO" id="GO:0044877">
    <property type="term" value="F:protein-containing complex binding"/>
    <property type="evidence" value="ECO:0007669"/>
    <property type="project" value="TreeGrafter"/>
</dbReference>
<reference evidence="7 8" key="1">
    <citation type="journal article" date="2019" name="Gigascience">
        <title>Whole-genome sequence of the oriental lung fluke Paragonimus westermani.</title>
        <authorList>
            <person name="Oey H."/>
            <person name="Zakrzewski M."/>
            <person name="Narain K."/>
            <person name="Devi K.R."/>
            <person name="Agatsuma T."/>
            <person name="Nawaratna S."/>
            <person name="Gobert G.N."/>
            <person name="Jones M.K."/>
            <person name="Ragan M.A."/>
            <person name="McManus D.P."/>
            <person name="Krause L."/>
        </authorList>
    </citation>
    <scope>NUCLEOTIDE SEQUENCE [LARGE SCALE GENOMIC DNA]</scope>
    <source>
        <strain evidence="7 8">IND2009</strain>
    </source>
</reference>
<dbReference type="CDD" id="cd05271">
    <property type="entry name" value="NDUFA9_like_SDR_a"/>
    <property type="match status" value="1"/>
</dbReference>
<evidence type="ECO:0000256" key="1">
    <source>
        <dbReference type="ARBA" id="ARBA00038501"/>
    </source>
</evidence>
<dbReference type="AlphaFoldDB" id="A0A5J4P2F8"/>
<name>A0A5J4P2F8_9TREM</name>
<dbReference type="Pfam" id="PF01370">
    <property type="entry name" value="Epimerase"/>
    <property type="match status" value="1"/>
</dbReference>
<keyword evidence="7" id="KW-0830">Ubiquinone</keyword>
<dbReference type="SUPFAM" id="SSF51735">
    <property type="entry name" value="NAD(P)-binding Rossmann-fold domains"/>
    <property type="match status" value="1"/>
</dbReference>
<evidence type="ECO:0000256" key="3">
    <source>
        <dbReference type="ARBA" id="ARBA00042000"/>
    </source>
</evidence>
<protein>
    <recommendedName>
        <fullName evidence="2">NADH dehydrogenase [ubiquinone] 1 alpha subcomplex subunit 9, mitochondrial</fullName>
    </recommendedName>
    <alternativeName>
        <fullName evidence="4">Complex I-39kD</fullName>
    </alternativeName>
    <alternativeName>
        <fullName evidence="3">NADH-ubiquinone oxidoreductase 39 kDa subunit</fullName>
    </alternativeName>
</protein>
<evidence type="ECO:0000256" key="2">
    <source>
        <dbReference type="ARBA" id="ARBA00040720"/>
    </source>
</evidence>
<evidence type="ECO:0000259" key="6">
    <source>
        <dbReference type="Pfam" id="PF01370"/>
    </source>
</evidence>
<proteinExistence type="inferred from homology"/>
<comment type="caution">
    <text evidence="7">The sequence shown here is derived from an EMBL/GenBank/DDBJ whole genome shotgun (WGS) entry which is preliminary data.</text>
</comment>
<dbReference type="Proteomes" id="UP000324629">
    <property type="component" value="Unassembled WGS sequence"/>
</dbReference>
<keyword evidence="8" id="KW-1185">Reference proteome</keyword>
<evidence type="ECO:0000256" key="5">
    <source>
        <dbReference type="ARBA" id="ARBA00046455"/>
    </source>
</evidence>
<evidence type="ECO:0000313" key="7">
    <source>
        <dbReference type="EMBL" id="KAA3681889.1"/>
    </source>
</evidence>
<dbReference type="PANTHER" id="PTHR12126">
    <property type="entry name" value="NADH-UBIQUINONE OXIDOREDUCTASE 39 KDA SUBUNIT-RELATED"/>
    <property type="match status" value="1"/>
</dbReference>
<dbReference type="Gene3D" id="3.40.50.720">
    <property type="entry name" value="NAD(P)-binding Rossmann-like Domain"/>
    <property type="match status" value="1"/>
</dbReference>
<dbReference type="InterPro" id="IPR001509">
    <property type="entry name" value="Epimerase_deHydtase"/>
</dbReference>
<gene>
    <name evidence="7" type="ORF">DEA37_0001639</name>
</gene>
<comment type="subunit">
    <text evidence="5">Complex I is composed of 45 different subunits. This a component of the hydrophobic protein fraction. Interacts with BLOC1S1. Interacts with SLC2A4. Interacts with CLOCK. Interacts with RAB5IF.</text>
</comment>
<accession>A0A5J4P2F8</accession>
<dbReference type="EMBL" id="QNGE01000107">
    <property type="protein sequence ID" value="KAA3681889.1"/>
    <property type="molecule type" value="Genomic_DNA"/>
</dbReference>
<organism evidence="7 8">
    <name type="scientific">Paragonimus westermani</name>
    <dbReference type="NCBI Taxonomy" id="34504"/>
    <lineage>
        <taxon>Eukaryota</taxon>
        <taxon>Metazoa</taxon>
        <taxon>Spiralia</taxon>
        <taxon>Lophotrochozoa</taxon>
        <taxon>Platyhelminthes</taxon>
        <taxon>Trematoda</taxon>
        <taxon>Digenea</taxon>
        <taxon>Plagiorchiida</taxon>
        <taxon>Troglotremata</taxon>
        <taxon>Troglotrematidae</taxon>
        <taxon>Paragonimus</taxon>
    </lineage>
</organism>
<evidence type="ECO:0000256" key="4">
    <source>
        <dbReference type="ARBA" id="ARBA00043145"/>
    </source>
</evidence>
<feature type="domain" description="NAD-dependent epimerase/dehydratase" evidence="6">
    <location>
        <begin position="60"/>
        <end position="278"/>
    </location>
</feature>
<comment type="similarity">
    <text evidence="1">Belongs to the complex I NDUFA9 subunit family.</text>
</comment>
<dbReference type="PANTHER" id="PTHR12126:SF11">
    <property type="entry name" value="NADH DEHYDROGENASE [UBIQUINONE] 1 ALPHA SUBCOMPLEX SUBUNIT 9, MITOCHONDRIAL"/>
    <property type="match status" value="1"/>
</dbReference>
<dbReference type="InterPro" id="IPR051207">
    <property type="entry name" value="ComplexI_NDUFA9_subunit"/>
</dbReference>
<dbReference type="GO" id="GO:0005739">
    <property type="term" value="C:mitochondrion"/>
    <property type="evidence" value="ECO:0007669"/>
    <property type="project" value="TreeGrafter"/>
</dbReference>
<evidence type="ECO:0000313" key="8">
    <source>
        <dbReference type="Proteomes" id="UP000324629"/>
    </source>
</evidence>